<protein>
    <submittedName>
        <fullName evidence="1">Uncharacterized protein</fullName>
    </submittedName>
</protein>
<accession>F2ANC7</accession>
<comment type="caution">
    <text evidence="1">The sequence shown here is derived from an EMBL/GenBank/DDBJ whole genome shotgun (WGS) entry which is preliminary data.</text>
</comment>
<organism evidence="1 2">
    <name type="scientific">Rhodopirellula baltica WH47</name>
    <dbReference type="NCBI Taxonomy" id="991778"/>
    <lineage>
        <taxon>Bacteria</taxon>
        <taxon>Pseudomonadati</taxon>
        <taxon>Planctomycetota</taxon>
        <taxon>Planctomycetia</taxon>
        <taxon>Pirellulales</taxon>
        <taxon>Pirellulaceae</taxon>
        <taxon>Rhodopirellula</taxon>
    </lineage>
</organism>
<evidence type="ECO:0000313" key="2">
    <source>
        <dbReference type="Proteomes" id="UP000006222"/>
    </source>
</evidence>
<sequence length="93" mass="10364">MRRITALAIPDIRQRITDSQPVIAWNADDDPLGGDRNTIHQRILADIASLRDAGCALAFQYRPAPDDPAEDVTYDQMLNLMQAGVDFDNSDHI</sequence>
<reference evidence="1 2" key="1">
    <citation type="journal article" date="2013" name="Mar. Genomics">
        <title>Expression of sulfatases in Rhodopirellula baltica and the diversity of sulfatases in the genus Rhodopirellula.</title>
        <authorList>
            <person name="Wegner C.E."/>
            <person name="Richter-Heitmann T."/>
            <person name="Klindworth A."/>
            <person name="Klockow C."/>
            <person name="Richter M."/>
            <person name="Achstetter T."/>
            <person name="Glockner F.O."/>
            <person name="Harder J."/>
        </authorList>
    </citation>
    <scope>NUCLEOTIDE SEQUENCE [LARGE SCALE GENOMIC DNA]</scope>
    <source>
        <strain evidence="1 2">WH47</strain>
    </source>
</reference>
<evidence type="ECO:0000313" key="1">
    <source>
        <dbReference type="EMBL" id="EGF28832.1"/>
    </source>
</evidence>
<name>F2ANC7_RHOBT</name>
<dbReference type="PATRIC" id="fig|991778.3.peg.1254"/>
<proteinExistence type="predicted"/>
<dbReference type="AlphaFoldDB" id="F2ANC7"/>
<dbReference type="Proteomes" id="UP000006222">
    <property type="component" value="Unassembled WGS sequence"/>
</dbReference>
<dbReference type="EMBL" id="AFAR01000068">
    <property type="protein sequence ID" value="EGF28832.1"/>
    <property type="molecule type" value="Genomic_DNA"/>
</dbReference>
<gene>
    <name evidence="1" type="ORF">RBWH47_00949</name>
</gene>